<evidence type="ECO:0000313" key="2">
    <source>
        <dbReference type="Proteomes" id="UP000013827"/>
    </source>
</evidence>
<dbReference type="EnsemblProtists" id="EOD05917">
    <property type="protein sequence ID" value="EOD05917"/>
    <property type="gene ID" value="EMIHUDRAFT_453553"/>
</dbReference>
<keyword evidence="2" id="KW-1185">Reference proteome</keyword>
<dbReference type="HOGENOM" id="CLU_596471_0_0_1"/>
<dbReference type="Proteomes" id="UP000013827">
    <property type="component" value="Unassembled WGS sequence"/>
</dbReference>
<dbReference type="GeneID" id="17252130"/>
<sequence length="459" mass="48493">MVPSQSQSKQQRPHMSTLSFARVRCRPDLKHVRDFDSPSYKTVDIISVHGSEKEMAIMRHKKDDRVFAASANSGSKADFAKYLRSTYQNAKACASASGLTLVPSDWTEPEDGEPLPISTNLPTSPDRLAEAIAQHVAQSPIFQRQLQDATNSINTNTNEAVSFEGERTRAHVSSTVTPAVLAAKAAERAALQNAKSLKASCLATFAMAEAQSVQLSNLGTFLGIADGSGVELAADQLAKQDDVKTIAGPEAVAAKPLASLSSPERSHLKATLDKQHELIKGCFAEALAAAGSYASLVALNDAIVVNCETEQQYELDGEHAPDHARLRGDLAAAMAKAGPGGRAGAAWVGAFRAKYDAHDEAFDEPAFGSLQAVAAKPLASLSSPERSHLKATLDKQHELIKGCFAEALAAAGSYASLVALNDAIVVNCETEQQTCVLLPPRLGPGAGFRTWTGGATSCM</sequence>
<reference evidence="2" key="1">
    <citation type="journal article" date="2013" name="Nature">
        <title>Pan genome of the phytoplankton Emiliania underpins its global distribution.</title>
        <authorList>
            <person name="Read B.A."/>
            <person name="Kegel J."/>
            <person name="Klute M.J."/>
            <person name="Kuo A."/>
            <person name="Lefebvre S.C."/>
            <person name="Maumus F."/>
            <person name="Mayer C."/>
            <person name="Miller J."/>
            <person name="Monier A."/>
            <person name="Salamov A."/>
            <person name="Young J."/>
            <person name="Aguilar M."/>
            <person name="Claverie J.M."/>
            <person name="Frickenhaus S."/>
            <person name="Gonzalez K."/>
            <person name="Herman E.K."/>
            <person name="Lin Y.C."/>
            <person name="Napier J."/>
            <person name="Ogata H."/>
            <person name="Sarno A.F."/>
            <person name="Shmutz J."/>
            <person name="Schroeder D."/>
            <person name="de Vargas C."/>
            <person name="Verret F."/>
            <person name="von Dassow P."/>
            <person name="Valentin K."/>
            <person name="Van de Peer Y."/>
            <person name="Wheeler G."/>
            <person name="Dacks J.B."/>
            <person name="Delwiche C.F."/>
            <person name="Dyhrman S.T."/>
            <person name="Glockner G."/>
            <person name="John U."/>
            <person name="Richards T."/>
            <person name="Worden A.Z."/>
            <person name="Zhang X."/>
            <person name="Grigoriev I.V."/>
            <person name="Allen A.E."/>
            <person name="Bidle K."/>
            <person name="Borodovsky M."/>
            <person name="Bowler C."/>
            <person name="Brownlee C."/>
            <person name="Cock J.M."/>
            <person name="Elias M."/>
            <person name="Gladyshev V.N."/>
            <person name="Groth M."/>
            <person name="Guda C."/>
            <person name="Hadaegh A."/>
            <person name="Iglesias-Rodriguez M.D."/>
            <person name="Jenkins J."/>
            <person name="Jones B.M."/>
            <person name="Lawson T."/>
            <person name="Leese F."/>
            <person name="Lindquist E."/>
            <person name="Lobanov A."/>
            <person name="Lomsadze A."/>
            <person name="Malik S.B."/>
            <person name="Marsh M.E."/>
            <person name="Mackinder L."/>
            <person name="Mock T."/>
            <person name="Mueller-Roeber B."/>
            <person name="Pagarete A."/>
            <person name="Parker M."/>
            <person name="Probert I."/>
            <person name="Quesneville H."/>
            <person name="Raines C."/>
            <person name="Rensing S.A."/>
            <person name="Riano-Pachon D.M."/>
            <person name="Richier S."/>
            <person name="Rokitta S."/>
            <person name="Shiraiwa Y."/>
            <person name="Soanes D.M."/>
            <person name="van der Giezen M."/>
            <person name="Wahlund T.M."/>
            <person name="Williams B."/>
            <person name="Wilson W."/>
            <person name="Wolfe G."/>
            <person name="Wurch L.L."/>
        </authorList>
    </citation>
    <scope>NUCLEOTIDE SEQUENCE</scope>
</reference>
<organism evidence="1 2">
    <name type="scientific">Emiliania huxleyi (strain CCMP1516)</name>
    <dbReference type="NCBI Taxonomy" id="280463"/>
    <lineage>
        <taxon>Eukaryota</taxon>
        <taxon>Haptista</taxon>
        <taxon>Haptophyta</taxon>
        <taxon>Prymnesiophyceae</taxon>
        <taxon>Isochrysidales</taxon>
        <taxon>Noelaerhabdaceae</taxon>
        <taxon>Emiliania</taxon>
    </lineage>
</organism>
<name>A0A0D3I3T2_EMIH1</name>
<reference evidence="1" key="2">
    <citation type="submission" date="2024-10" db="UniProtKB">
        <authorList>
            <consortium name="EnsemblProtists"/>
        </authorList>
    </citation>
    <scope>IDENTIFICATION</scope>
</reference>
<proteinExistence type="predicted"/>
<dbReference type="AlphaFoldDB" id="A0A0D3I3T2"/>
<protein>
    <submittedName>
        <fullName evidence="1">Uncharacterized protein</fullName>
    </submittedName>
</protein>
<dbReference type="PaxDb" id="2903-EOD05917"/>
<dbReference type="RefSeq" id="XP_005758346.1">
    <property type="nucleotide sequence ID" value="XM_005758289.1"/>
</dbReference>
<evidence type="ECO:0000313" key="1">
    <source>
        <dbReference type="EnsemblProtists" id="EOD05917"/>
    </source>
</evidence>
<dbReference type="KEGG" id="ehx:EMIHUDRAFT_453553"/>
<accession>A0A0D3I3T2</accession>